<keyword evidence="3" id="KW-1185">Reference proteome</keyword>
<gene>
    <name evidence="2" type="ordered locus">blr8080</name>
</gene>
<feature type="compositionally biased region" description="Basic and acidic residues" evidence="1">
    <location>
        <begin position="48"/>
        <end position="60"/>
    </location>
</feature>
<dbReference type="GeneID" id="46494990"/>
<evidence type="ECO:0000313" key="2">
    <source>
        <dbReference type="EMBL" id="BAC53345.1"/>
    </source>
</evidence>
<dbReference type="RefSeq" id="WP_011090803.1">
    <property type="nucleotide sequence ID" value="NC_004463.1"/>
</dbReference>
<protein>
    <submittedName>
        <fullName evidence="2">Blr8080 protein</fullName>
    </submittedName>
</protein>
<feature type="compositionally biased region" description="Basic residues" evidence="1">
    <location>
        <begin position="143"/>
        <end position="163"/>
    </location>
</feature>
<dbReference type="EMBL" id="BA000040">
    <property type="protein sequence ID" value="BAC53345.1"/>
    <property type="molecule type" value="Genomic_DNA"/>
</dbReference>
<evidence type="ECO:0000256" key="1">
    <source>
        <dbReference type="SAM" id="MobiDB-lite"/>
    </source>
</evidence>
<dbReference type="PATRIC" id="fig|224911.44.peg.8245"/>
<reference evidence="3" key="1">
    <citation type="journal article" date="2002" name="DNA Res.">
        <title>Complete genomic sequence of nitrogen-fixing symbiotic bacterium Bradyrhizobium japonicum USDA110.</title>
        <authorList>
            <person name="Kaneko T."/>
            <person name="Nakamura Y."/>
            <person name="Sato S."/>
            <person name="Minamisawa K."/>
            <person name="Uchiumi T."/>
            <person name="Sasamoto S."/>
            <person name="Watanabe A."/>
            <person name="Idesawa K."/>
            <person name="Iriguchi M."/>
            <person name="Kawashima K."/>
            <person name="Kohara M."/>
            <person name="Matsumoto M."/>
            <person name="Shimpo S."/>
            <person name="Tsuruoka H."/>
            <person name="Wada T."/>
            <person name="Yamada M."/>
            <person name="Tabata S."/>
        </authorList>
    </citation>
    <scope>NUCLEOTIDE SEQUENCE [LARGE SCALE GENOMIC DNA]</scope>
    <source>
        <strain evidence="3">JCM 10833 / BCRC 13528 / IAM 13628 / NBRC 14792 / USDA 110</strain>
    </source>
</reference>
<feature type="compositionally biased region" description="Basic and acidic residues" evidence="1">
    <location>
        <begin position="75"/>
        <end position="89"/>
    </location>
</feature>
<dbReference type="EnsemblBacteria" id="BAC53345">
    <property type="protein sequence ID" value="BAC53345"/>
    <property type="gene ID" value="BAC53345"/>
</dbReference>
<organism evidence="2 3">
    <name type="scientific">Bradyrhizobium diazoefficiens (strain JCM 10833 / BCRC 13528 / IAM 13628 / NBRC 14792 / USDA 110)</name>
    <dbReference type="NCBI Taxonomy" id="224911"/>
    <lineage>
        <taxon>Bacteria</taxon>
        <taxon>Pseudomonadati</taxon>
        <taxon>Pseudomonadota</taxon>
        <taxon>Alphaproteobacteria</taxon>
        <taxon>Hyphomicrobiales</taxon>
        <taxon>Nitrobacteraceae</taxon>
        <taxon>Bradyrhizobium</taxon>
    </lineage>
</organism>
<feature type="region of interest" description="Disordered" evidence="1">
    <location>
        <begin position="48"/>
        <end position="109"/>
    </location>
</feature>
<dbReference type="HOGENOM" id="CLU_793812_0_0_5"/>
<proteinExistence type="predicted"/>
<dbReference type="AlphaFoldDB" id="Q89BR8"/>
<feature type="region of interest" description="Disordered" evidence="1">
    <location>
        <begin position="133"/>
        <end position="174"/>
    </location>
</feature>
<dbReference type="InParanoid" id="Q89BR8"/>
<dbReference type="Proteomes" id="UP000002526">
    <property type="component" value="Chromosome"/>
</dbReference>
<sequence length="349" mass="38747">MATKTEVYAAADAEAEVRGSAKKVTVTAVCRRCGGRPHEIEPLLAGWRAERAQRGGDRPHPAPAPAPIGDFLIGRAERKRTGGNDRNRGPGEAPDPDPPAPVGSGMPLASAESDFLAGRRMRRARMAERVPVNVLPPGMPTAKQRKAKPRKPPKPAYVRKRPPKPTAEEKRERDARITTHVLRAREERLNRLVKPSDYRDAIDPPVAKAVALELRRAGRPLMPKRLIDTGRVPFATNRPYRDLPVALAGSRIFQTESGSCWFDYEPAPTKRIAVKPPDTITIFRREFADFLWERALATLRNGPMRRAAISAALQPEITYLNPDWLPQRLKREAKAKTIVARPGGWALRG</sequence>
<name>Q89BR8_BRADU</name>
<evidence type="ECO:0000313" key="3">
    <source>
        <dbReference type="Proteomes" id="UP000002526"/>
    </source>
</evidence>
<dbReference type="KEGG" id="bja:blr8080"/>
<accession>Q89BR8</accession>